<proteinExistence type="predicted"/>
<feature type="non-terminal residue" evidence="2">
    <location>
        <position position="146"/>
    </location>
</feature>
<keyword evidence="3" id="KW-1185">Reference proteome</keyword>
<dbReference type="EMBL" id="JASCZI010183443">
    <property type="protein sequence ID" value="MED6189396.1"/>
    <property type="molecule type" value="Genomic_DNA"/>
</dbReference>
<sequence length="146" mass="16194">MKTHIWVTAQLTPTLTVRVSWRRRGDVAAATTTVEKTLTLVLAASSHRRPSSPSFFAASSSGPVTPSDPPFNFDRRSPLRAQGTVPSEFDAAQRVVPASLLHCRHREGDSNYHRRAHSWCRCRIGYRALVAGRYCPIHGHSLPCCC</sequence>
<feature type="compositionally biased region" description="Low complexity" evidence="1">
    <location>
        <begin position="49"/>
        <end position="61"/>
    </location>
</feature>
<evidence type="ECO:0000256" key="1">
    <source>
        <dbReference type="SAM" id="MobiDB-lite"/>
    </source>
</evidence>
<name>A0ABU6WVB6_9FABA</name>
<comment type="caution">
    <text evidence="2">The sequence shown here is derived from an EMBL/GenBank/DDBJ whole genome shotgun (WGS) entry which is preliminary data.</text>
</comment>
<gene>
    <name evidence="2" type="ORF">PIB30_095634</name>
</gene>
<accession>A0ABU6WVB6</accession>
<feature type="region of interest" description="Disordered" evidence="1">
    <location>
        <begin position="49"/>
        <end position="77"/>
    </location>
</feature>
<reference evidence="2 3" key="1">
    <citation type="journal article" date="2023" name="Plants (Basel)">
        <title>Bridging the Gap: Combining Genomics and Transcriptomics Approaches to Understand Stylosanthes scabra, an Orphan Legume from the Brazilian Caatinga.</title>
        <authorList>
            <person name="Ferreira-Neto J.R.C."/>
            <person name="da Silva M.D."/>
            <person name="Binneck E."/>
            <person name="de Melo N.F."/>
            <person name="da Silva R.H."/>
            <person name="de Melo A.L.T.M."/>
            <person name="Pandolfi V."/>
            <person name="Bustamante F.O."/>
            <person name="Brasileiro-Vidal A.C."/>
            <person name="Benko-Iseppon A.M."/>
        </authorList>
    </citation>
    <scope>NUCLEOTIDE SEQUENCE [LARGE SCALE GENOMIC DNA]</scope>
    <source>
        <tissue evidence="2">Leaves</tissue>
    </source>
</reference>
<dbReference type="Proteomes" id="UP001341840">
    <property type="component" value="Unassembled WGS sequence"/>
</dbReference>
<organism evidence="2 3">
    <name type="scientific">Stylosanthes scabra</name>
    <dbReference type="NCBI Taxonomy" id="79078"/>
    <lineage>
        <taxon>Eukaryota</taxon>
        <taxon>Viridiplantae</taxon>
        <taxon>Streptophyta</taxon>
        <taxon>Embryophyta</taxon>
        <taxon>Tracheophyta</taxon>
        <taxon>Spermatophyta</taxon>
        <taxon>Magnoliopsida</taxon>
        <taxon>eudicotyledons</taxon>
        <taxon>Gunneridae</taxon>
        <taxon>Pentapetalae</taxon>
        <taxon>rosids</taxon>
        <taxon>fabids</taxon>
        <taxon>Fabales</taxon>
        <taxon>Fabaceae</taxon>
        <taxon>Papilionoideae</taxon>
        <taxon>50 kb inversion clade</taxon>
        <taxon>dalbergioids sensu lato</taxon>
        <taxon>Dalbergieae</taxon>
        <taxon>Pterocarpus clade</taxon>
        <taxon>Stylosanthes</taxon>
    </lineage>
</organism>
<protein>
    <submittedName>
        <fullName evidence="2">Uncharacterized protein</fullName>
    </submittedName>
</protein>
<evidence type="ECO:0000313" key="2">
    <source>
        <dbReference type="EMBL" id="MED6189396.1"/>
    </source>
</evidence>
<evidence type="ECO:0000313" key="3">
    <source>
        <dbReference type="Proteomes" id="UP001341840"/>
    </source>
</evidence>